<protein>
    <submittedName>
        <fullName evidence="6">Beta-ketoacyl-ACP synthase III (KSIII)</fullName>
    </submittedName>
</protein>
<dbReference type="InterPro" id="IPR013747">
    <property type="entry name" value="ACP_syn_III_C"/>
</dbReference>
<dbReference type="NCBIfam" id="NF006829">
    <property type="entry name" value="PRK09352.1"/>
    <property type="match status" value="1"/>
</dbReference>
<dbReference type="GO" id="GO:0006633">
    <property type="term" value="P:fatty acid biosynthetic process"/>
    <property type="evidence" value="ECO:0007669"/>
    <property type="project" value="InterPro"/>
</dbReference>
<keyword evidence="1" id="KW-0963">Cytoplasm</keyword>
<proteinExistence type="predicted"/>
<evidence type="ECO:0000256" key="3">
    <source>
        <dbReference type="ARBA" id="ARBA00023315"/>
    </source>
</evidence>
<evidence type="ECO:0000259" key="4">
    <source>
        <dbReference type="Pfam" id="PF08541"/>
    </source>
</evidence>
<dbReference type="InterPro" id="IPR013751">
    <property type="entry name" value="ACP_syn_III_N"/>
</dbReference>
<dbReference type="InterPro" id="IPR016039">
    <property type="entry name" value="Thiolase-like"/>
</dbReference>
<dbReference type="GO" id="GO:0044550">
    <property type="term" value="P:secondary metabolite biosynthetic process"/>
    <property type="evidence" value="ECO:0007669"/>
    <property type="project" value="TreeGrafter"/>
</dbReference>
<dbReference type="GO" id="GO:0004315">
    <property type="term" value="F:3-oxoacyl-[acyl-carrier-protein] synthase activity"/>
    <property type="evidence" value="ECO:0007669"/>
    <property type="project" value="InterPro"/>
</dbReference>
<feature type="domain" description="Beta-ketoacyl-[acyl-carrier-protein] synthase III N-terminal" evidence="5">
    <location>
        <begin position="108"/>
        <end position="185"/>
    </location>
</feature>
<accession>A0A2P2CLB9</accession>
<dbReference type="EMBL" id="BK009377">
    <property type="protein sequence ID" value="DAB41481.1"/>
    <property type="molecule type" value="Genomic_DNA"/>
</dbReference>
<sequence>MTAGARISGLGGYRPARSVTNEEIAASTSLTADWITDRTGLRTRGHAGDAETIVAMAVEAGAAALRDAGVAPESVGLVVLATQTPENLIPAGAPEIATLLGCAGAGAYDLNAACAGFTYALAAAADAVRLGHVEHAVVIGSERLTDWTTPAIEDVYAMLADGAGAVVVSRAAEDGIGPPVWGSDGARRDVLAVPDGERHITMRGKLVFKWAIDCLPPAARLACERAGTTVGDLDWLVMHQANRRILDAVAKDLGIDQDRVARDIIDAGNTSAASVPLALLALRESGATRPGESALFLGFGAGLTYAGQVVTIP</sequence>
<evidence type="ECO:0000256" key="2">
    <source>
        <dbReference type="ARBA" id="ARBA00022679"/>
    </source>
</evidence>
<keyword evidence="3" id="KW-0012">Acyltransferase</keyword>
<dbReference type="CDD" id="cd00830">
    <property type="entry name" value="KAS_III"/>
    <property type="match status" value="1"/>
</dbReference>
<evidence type="ECO:0000313" key="6">
    <source>
        <dbReference type="EMBL" id="DAB41481.1"/>
    </source>
</evidence>
<dbReference type="Pfam" id="PF08545">
    <property type="entry name" value="ACP_syn_III"/>
    <property type="match status" value="1"/>
</dbReference>
<evidence type="ECO:0000256" key="1">
    <source>
        <dbReference type="ARBA" id="ARBA00022490"/>
    </source>
</evidence>
<dbReference type="PANTHER" id="PTHR34069">
    <property type="entry name" value="3-OXOACYL-[ACYL-CARRIER-PROTEIN] SYNTHASE 3"/>
    <property type="match status" value="1"/>
</dbReference>
<keyword evidence="2" id="KW-0808">Transferase</keyword>
<dbReference type="SUPFAM" id="SSF53901">
    <property type="entry name" value="Thiolase-like"/>
    <property type="match status" value="1"/>
</dbReference>
<gene>
    <name evidence="6" type="primary">sln11</name>
</gene>
<name>A0A2P2CLB9_9ACTN</name>
<dbReference type="PANTHER" id="PTHR34069:SF2">
    <property type="entry name" value="BETA-KETOACYL-[ACYL-CARRIER-PROTEIN] SYNTHASE III"/>
    <property type="match status" value="1"/>
</dbReference>
<reference evidence="6" key="1">
    <citation type="journal article" date="2016" name="Angew. Chem. Int. Ed. Engl.">
        <title>A Peptidyl-Transesterifying Type I Thioesterase in Salinamide Biosynthesis.</title>
        <authorList>
            <person name="Ray L."/>
            <person name="Yamanaka K."/>
            <person name="Moore B.S."/>
        </authorList>
    </citation>
    <scope>NUCLEOTIDE SEQUENCE</scope>
    <source>
        <strain evidence="6">CNB091</strain>
    </source>
</reference>
<evidence type="ECO:0000259" key="5">
    <source>
        <dbReference type="Pfam" id="PF08545"/>
    </source>
</evidence>
<organism evidence="6">
    <name type="scientific">Streptomyces sp. CNB091</name>
    <dbReference type="NCBI Taxonomy" id="1169156"/>
    <lineage>
        <taxon>Bacteria</taxon>
        <taxon>Bacillati</taxon>
        <taxon>Actinomycetota</taxon>
        <taxon>Actinomycetes</taxon>
        <taxon>Kitasatosporales</taxon>
        <taxon>Streptomycetaceae</taxon>
        <taxon>Streptomyces</taxon>
    </lineage>
</organism>
<feature type="domain" description="Beta-ketoacyl-[acyl-carrier-protein] synthase III C-terminal" evidence="4">
    <location>
        <begin position="223"/>
        <end position="311"/>
    </location>
</feature>
<dbReference type="AlphaFoldDB" id="A0A2P2CLB9"/>
<dbReference type="Pfam" id="PF08541">
    <property type="entry name" value="ACP_syn_III_C"/>
    <property type="match status" value="1"/>
</dbReference>
<dbReference type="Gene3D" id="3.40.47.10">
    <property type="match status" value="2"/>
</dbReference>